<dbReference type="CDD" id="cd00092">
    <property type="entry name" value="HTH_CRP"/>
    <property type="match status" value="1"/>
</dbReference>
<feature type="domain" description="HTH crp-type" evidence="4">
    <location>
        <begin position="133"/>
        <end position="210"/>
    </location>
</feature>
<evidence type="ECO:0000256" key="2">
    <source>
        <dbReference type="ARBA" id="ARBA00023125"/>
    </source>
</evidence>
<comment type="caution">
    <text evidence="5">The sequence shown here is derived from an EMBL/GenBank/DDBJ whole genome shotgun (WGS) entry which is preliminary data.</text>
</comment>
<organism evidence="5 6">
    <name type="scientific">Peteryoungia algae</name>
    <dbReference type="NCBI Taxonomy" id="2919917"/>
    <lineage>
        <taxon>Bacteria</taxon>
        <taxon>Pseudomonadati</taxon>
        <taxon>Pseudomonadota</taxon>
        <taxon>Alphaproteobacteria</taxon>
        <taxon>Hyphomicrobiales</taxon>
        <taxon>Rhizobiaceae</taxon>
        <taxon>Peteryoungia</taxon>
    </lineage>
</organism>
<dbReference type="CDD" id="cd00038">
    <property type="entry name" value="CAP_ED"/>
    <property type="match status" value="1"/>
</dbReference>
<dbReference type="Proteomes" id="UP001522662">
    <property type="component" value="Unassembled WGS sequence"/>
</dbReference>
<dbReference type="PRINTS" id="PR00034">
    <property type="entry name" value="HTHCRP"/>
</dbReference>
<dbReference type="InterPro" id="IPR014710">
    <property type="entry name" value="RmlC-like_jellyroll"/>
</dbReference>
<dbReference type="InterPro" id="IPR036390">
    <property type="entry name" value="WH_DNA-bd_sf"/>
</dbReference>
<keyword evidence="1" id="KW-0805">Transcription regulation</keyword>
<proteinExistence type="predicted"/>
<geneLocation type="plasmid" evidence="5">
    <name>unnamed</name>
</geneLocation>
<dbReference type="Pfam" id="PF00027">
    <property type="entry name" value="cNMP_binding"/>
    <property type="match status" value="1"/>
</dbReference>
<gene>
    <name evidence="5" type="ORF">MKJ03_20440</name>
</gene>
<dbReference type="InterPro" id="IPR012318">
    <property type="entry name" value="HTH_CRP"/>
</dbReference>
<dbReference type="InterPro" id="IPR000595">
    <property type="entry name" value="cNMP-bd_dom"/>
</dbReference>
<evidence type="ECO:0000256" key="1">
    <source>
        <dbReference type="ARBA" id="ARBA00023015"/>
    </source>
</evidence>
<keyword evidence="6" id="KW-1185">Reference proteome</keyword>
<keyword evidence="5" id="KW-0614">Plasmid</keyword>
<evidence type="ECO:0000259" key="4">
    <source>
        <dbReference type="PROSITE" id="PS51063"/>
    </source>
</evidence>
<protein>
    <submittedName>
        <fullName evidence="5">Helix-turn-helix domain-containing protein</fullName>
    </submittedName>
</protein>
<dbReference type="Gene3D" id="1.10.10.10">
    <property type="entry name" value="Winged helix-like DNA-binding domain superfamily/Winged helix DNA-binding domain"/>
    <property type="match status" value="1"/>
</dbReference>
<evidence type="ECO:0000313" key="5">
    <source>
        <dbReference type="EMBL" id="MCJ8240710.1"/>
    </source>
</evidence>
<dbReference type="InterPro" id="IPR018490">
    <property type="entry name" value="cNMP-bd_dom_sf"/>
</dbReference>
<dbReference type="InterPro" id="IPR036388">
    <property type="entry name" value="WH-like_DNA-bd_sf"/>
</dbReference>
<dbReference type="SMART" id="SM00419">
    <property type="entry name" value="HTH_CRP"/>
    <property type="match status" value="1"/>
</dbReference>
<dbReference type="RefSeq" id="WP_245138019.1">
    <property type="nucleotide sequence ID" value="NZ_CP128477.1"/>
</dbReference>
<accession>A0ABT0D5L4</accession>
<evidence type="ECO:0000313" key="6">
    <source>
        <dbReference type="Proteomes" id="UP001522662"/>
    </source>
</evidence>
<dbReference type="EMBL" id="JALAYX010000007">
    <property type="protein sequence ID" value="MCJ8240710.1"/>
    <property type="molecule type" value="Genomic_DNA"/>
</dbReference>
<evidence type="ECO:0000256" key="3">
    <source>
        <dbReference type="ARBA" id="ARBA00023163"/>
    </source>
</evidence>
<keyword evidence="2" id="KW-0238">DNA-binding</keyword>
<dbReference type="Pfam" id="PF13545">
    <property type="entry name" value="HTH_Crp_2"/>
    <property type="match status" value="1"/>
</dbReference>
<name>A0ABT0D5L4_9HYPH</name>
<dbReference type="SUPFAM" id="SSF46785">
    <property type="entry name" value="Winged helix' DNA-binding domain"/>
    <property type="match status" value="1"/>
</dbReference>
<reference evidence="5 6" key="1">
    <citation type="submission" date="2022-03" db="EMBL/GenBank/DDBJ databases">
        <title>Rhizobium SSM4.3 sp. nov., isolated from Sediment (Gouqi Island).</title>
        <authorList>
            <person name="Chen G."/>
        </authorList>
    </citation>
    <scope>NUCLEOTIDE SEQUENCE [LARGE SCALE GENOMIC DNA]</scope>
    <source>
        <strain evidence="5 6">SSM4.3</strain>
        <plasmid evidence="5">unnamed</plasmid>
    </source>
</reference>
<keyword evidence="3" id="KW-0804">Transcription</keyword>
<dbReference type="PROSITE" id="PS51063">
    <property type="entry name" value="HTH_CRP_2"/>
    <property type="match status" value="1"/>
</dbReference>
<dbReference type="SUPFAM" id="SSF51206">
    <property type="entry name" value="cAMP-binding domain-like"/>
    <property type="match status" value="1"/>
</dbReference>
<sequence length="222" mass="24301">MLYVVPVSATPISQSSIPAPHPSKARFLKEHGFVAPGTVLFHQGQPSAPQFKLSQGCIALSQTLADGRRQIVDIVGPGELVGLAHGDKNRMTAETLSYCHIEHYHADGIGKIYSAIGEAMMRIEAHTMLLGRKTVPERVASAILDLSERFARPQRLRSEVRVFNLYLGRGDLADWLGLSLETVSRCFTRFKRAGLIDFEEPEIVTVLDLPALQAIADGAMPT</sequence>
<dbReference type="Gene3D" id="2.60.120.10">
    <property type="entry name" value="Jelly Rolls"/>
    <property type="match status" value="1"/>
</dbReference>